<comment type="similarity">
    <text evidence="1 2">Belongs to the glycosyl hydrolase 31 family.</text>
</comment>
<evidence type="ECO:0000259" key="3">
    <source>
        <dbReference type="Pfam" id="PF01055"/>
    </source>
</evidence>
<dbReference type="GO" id="GO:0004553">
    <property type="term" value="F:hydrolase activity, hydrolyzing O-glycosyl compounds"/>
    <property type="evidence" value="ECO:0007669"/>
    <property type="project" value="InterPro"/>
</dbReference>
<dbReference type="SUPFAM" id="SSF51011">
    <property type="entry name" value="Glycosyl hydrolase domain"/>
    <property type="match status" value="1"/>
</dbReference>
<dbReference type="GO" id="GO:0030246">
    <property type="term" value="F:carbohydrate binding"/>
    <property type="evidence" value="ECO:0007669"/>
    <property type="project" value="InterPro"/>
</dbReference>
<dbReference type="InterPro" id="IPR000322">
    <property type="entry name" value="Glyco_hydro_31_TIM"/>
</dbReference>
<dbReference type="InterPro" id="IPR051816">
    <property type="entry name" value="Glycosyl_Hydrolase_31"/>
</dbReference>
<dbReference type="Gene3D" id="3.20.20.80">
    <property type="entry name" value="Glycosidases"/>
    <property type="match status" value="1"/>
</dbReference>
<evidence type="ECO:0000256" key="1">
    <source>
        <dbReference type="ARBA" id="ARBA00007806"/>
    </source>
</evidence>
<accession>A0A1H3LJ50</accession>
<dbReference type="Pfam" id="PF01055">
    <property type="entry name" value="Glyco_hydro_31_2nd"/>
    <property type="match status" value="1"/>
</dbReference>
<dbReference type="SUPFAM" id="SSF74650">
    <property type="entry name" value="Galactose mutarotase-like"/>
    <property type="match status" value="1"/>
</dbReference>
<protein>
    <submittedName>
        <fullName evidence="6">Alpha-D-xyloside xylohydrolase</fullName>
    </submittedName>
</protein>
<dbReference type="AlphaFoldDB" id="A0A1H3LJ50"/>
<feature type="domain" description="Glycoside hydrolase family 31 N-terminal" evidence="4">
    <location>
        <begin position="18"/>
        <end position="181"/>
    </location>
</feature>
<gene>
    <name evidence="6" type="ORF">SAMN05216554_0988</name>
</gene>
<dbReference type="InterPro" id="IPR013780">
    <property type="entry name" value="Glyco_hydro_b"/>
</dbReference>
<dbReference type="Gene3D" id="2.60.40.1760">
    <property type="entry name" value="glycosyl hydrolase (family 31)"/>
    <property type="match status" value="1"/>
</dbReference>
<dbReference type="PANTHER" id="PTHR43863:SF2">
    <property type="entry name" value="MALTASE-GLUCOAMYLASE"/>
    <property type="match status" value="1"/>
</dbReference>
<dbReference type="CDD" id="cd14752">
    <property type="entry name" value="GH31_N"/>
    <property type="match status" value="1"/>
</dbReference>
<evidence type="ECO:0000313" key="6">
    <source>
        <dbReference type="EMBL" id="SDY63875.1"/>
    </source>
</evidence>
<name>A0A1H3LJ50_9MICO</name>
<keyword evidence="2 6" id="KW-0378">Hydrolase</keyword>
<keyword evidence="2" id="KW-0326">Glycosidase</keyword>
<dbReference type="GO" id="GO:0005975">
    <property type="term" value="P:carbohydrate metabolic process"/>
    <property type="evidence" value="ECO:0007669"/>
    <property type="project" value="InterPro"/>
</dbReference>
<dbReference type="SUPFAM" id="SSF51445">
    <property type="entry name" value="(Trans)glycosidases"/>
    <property type="match status" value="1"/>
</dbReference>
<dbReference type="InterPro" id="IPR011013">
    <property type="entry name" value="Gal_mutarotase_sf_dom"/>
</dbReference>
<dbReference type="Gene3D" id="2.60.40.1180">
    <property type="entry name" value="Golgi alpha-mannosidase II"/>
    <property type="match status" value="1"/>
</dbReference>
<dbReference type="InterPro" id="IPR017853">
    <property type="entry name" value="GH"/>
</dbReference>
<dbReference type="InterPro" id="IPR025887">
    <property type="entry name" value="Glyco_hydro_31_N_dom"/>
</dbReference>
<keyword evidence="7" id="KW-1185">Reference proteome</keyword>
<dbReference type="InterPro" id="IPR048395">
    <property type="entry name" value="Glyco_hydro_31_C"/>
</dbReference>
<dbReference type="Proteomes" id="UP000198891">
    <property type="component" value="Unassembled WGS sequence"/>
</dbReference>
<reference evidence="6 7" key="1">
    <citation type="submission" date="2016-10" db="EMBL/GenBank/DDBJ databases">
        <authorList>
            <person name="de Groot N.N."/>
        </authorList>
    </citation>
    <scope>NUCLEOTIDE SEQUENCE [LARGE SCALE GENOMIC DNA]</scope>
    <source>
        <strain evidence="6 7">CGMCC 4.3491</strain>
    </source>
</reference>
<evidence type="ECO:0000313" key="7">
    <source>
        <dbReference type="Proteomes" id="UP000198891"/>
    </source>
</evidence>
<dbReference type="Pfam" id="PF13802">
    <property type="entry name" value="Gal_mutarotas_2"/>
    <property type="match status" value="1"/>
</dbReference>
<dbReference type="PANTHER" id="PTHR43863">
    <property type="entry name" value="HYDROLASE, PUTATIVE (AFU_ORTHOLOGUE AFUA_1G03140)-RELATED"/>
    <property type="match status" value="1"/>
</dbReference>
<dbReference type="CDD" id="cd06591">
    <property type="entry name" value="GH31_xylosidase_XylS"/>
    <property type="match status" value="1"/>
</dbReference>
<proteinExistence type="inferred from homology"/>
<sequence length="671" mass="73854">MSGHAEVVIDRPDRGGTIRIEAWGPNAIRVRASYRGPIDRRETGGLISDQPIGPAADAAVSVDGDITSLANGLLTATVDRKGEIVFRSADGRTLLRETPQFLASPPPRYFRRRAGATTLHVRFDADPEERLYGLGQQQHGLLDQKGAVVDLLQHNSNVSIPFLLSSLGYGLIWNNPSPGRVELASNRTLWTADNTEQLDYIVIAEPTPQSIVARFTELVGRAPRFPEWASGFWQSRLRYASQEELLTVVRDHLSRGLPLAAIVIDYLHWIYFGDWAFDPAHWPDPDAMVAELRELGVEPVVSVWPAVNENSENYSAMNAGGLLLRQAGGLGVAARFVDAGQQGPAFLHFYDPSNPAARDFLWNAVDRGYRTHGIESFWVDASEPEIVPQEPSEWEYAAGPGDRVGNRYPWWNAQALGGGMTPENPRDAVNLSRSAWLGSQRFGAALWSGDVPSTFESLRAQVPAGLNAGLSGVAWWSSDIGGFHGPNTNESPYLRELIMRWFQFALFTPIMRLHGHRIPDGDVALKYGAPNEVWSFGDEVLAAATKFLALREAMRPYIARVMREASETGMPAMRALFLHFPEDPEAWAVDDAYLFGPDILVAPILDEGTDTRSVRLPGGEWESLQTGETFVGPRDVETVIPTDGIPAFVRAGSAVASEIREARETRDARAS</sequence>
<feature type="domain" description="Glycoside hydrolase family 31 TIM barrel" evidence="3">
    <location>
        <begin position="223"/>
        <end position="558"/>
    </location>
</feature>
<evidence type="ECO:0000259" key="5">
    <source>
        <dbReference type="Pfam" id="PF21365"/>
    </source>
</evidence>
<evidence type="ECO:0000259" key="4">
    <source>
        <dbReference type="Pfam" id="PF13802"/>
    </source>
</evidence>
<organism evidence="6 7">
    <name type="scientific">Herbiconiux ginsengi</name>
    <dbReference type="NCBI Taxonomy" id="381665"/>
    <lineage>
        <taxon>Bacteria</taxon>
        <taxon>Bacillati</taxon>
        <taxon>Actinomycetota</taxon>
        <taxon>Actinomycetes</taxon>
        <taxon>Micrococcales</taxon>
        <taxon>Microbacteriaceae</taxon>
        <taxon>Herbiconiux</taxon>
    </lineage>
</organism>
<dbReference type="EMBL" id="FNPZ01000001">
    <property type="protein sequence ID" value="SDY63875.1"/>
    <property type="molecule type" value="Genomic_DNA"/>
</dbReference>
<evidence type="ECO:0000256" key="2">
    <source>
        <dbReference type="RuleBase" id="RU361185"/>
    </source>
</evidence>
<dbReference type="Pfam" id="PF21365">
    <property type="entry name" value="Glyco_hydro_31_3rd"/>
    <property type="match status" value="1"/>
</dbReference>
<feature type="domain" description="Glycosyl hydrolase family 31 C-terminal" evidence="5">
    <location>
        <begin position="569"/>
        <end position="654"/>
    </location>
</feature>
<dbReference type="RefSeq" id="WP_217634280.1">
    <property type="nucleotide sequence ID" value="NZ_FNPZ01000001.1"/>
</dbReference>
<dbReference type="STRING" id="381665.SAMN05216554_0988"/>